<reference evidence="1" key="1">
    <citation type="submission" date="2019-10" db="EMBL/GenBank/DDBJ databases">
        <authorList>
            <consortium name="DOE Joint Genome Institute"/>
            <person name="Kuo A."/>
            <person name="Miyauchi S."/>
            <person name="Kiss E."/>
            <person name="Drula E."/>
            <person name="Kohler A."/>
            <person name="Sanchez-Garcia M."/>
            <person name="Andreopoulos B."/>
            <person name="Barry K.W."/>
            <person name="Bonito G."/>
            <person name="Buee M."/>
            <person name="Carver A."/>
            <person name="Chen C."/>
            <person name="Cichocki N."/>
            <person name="Clum A."/>
            <person name="Culley D."/>
            <person name="Crous P.W."/>
            <person name="Fauchery L."/>
            <person name="Girlanda M."/>
            <person name="Hayes R."/>
            <person name="Keri Z."/>
            <person name="LaButti K."/>
            <person name="Lipzen A."/>
            <person name="Lombard V."/>
            <person name="Magnuson J."/>
            <person name="Maillard F."/>
            <person name="Morin E."/>
            <person name="Murat C."/>
            <person name="Nolan M."/>
            <person name="Ohm R."/>
            <person name="Pangilinan J."/>
            <person name="Pereira M."/>
            <person name="Perotto S."/>
            <person name="Peter M."/>
            <person name="Riley R."/>
            <person name="Sitrit Y."/>
            <person name="Stielow B."/>
            <person name="Szollosi G."/>
            <person name="Zifcakova L."/>
            <person name="Stursova M."/>
            <person name="Spatafora J.W."/>
            <person name="Tedersoo L."/>
            <person name="Vaario L.-M."/>
            <person name="Yamada A."/>
            <person name="Yan M."/>
            <person name="Wang P."/>
            <person name="Xu J."/>
            <person name="Bruns T."/>
            <person name="Baldrian P."/>
            <person name="Vilgalys R."/>
            <person name="Henrissat B."/>
            <person name="Grigoriev I.V."/>
            <person name="Hibbett D."/>
            <person name="Nagy L.G."/>
            <person name="Martin F.M."/>
        </authorList>
    </citation>
    <scope>NUCLEOTIDE SEQUENCE</scope>
    <source>
        <strain evidence="1">BED1</strain>
    </source>
</reference>
<name>A0AAD4BZ30_BOLED</name>
<evidence type="ECO:0000313" key="1">
    <source>
        <dbReference type="EMBL" id="KAF8443726.1"/>
    </source>
</evidence>
<proteinExistence type="predicted"/>
<dbReference type="Proteomes" id="UP001194468">
    <property type="component" value="Unassembled WGS sequence"/>
</dbReference>
<evidence type="ECO:0000313" key="2">
    <source>
        <dbReference type="Proteomes" id="UP001194468"/>
    </source>
</evidence>
<accession>A0AAD4BZ30</accession>
<sequence>MDVKNPFPRPLLSLPDFIIIISDSLFNCLQGNRFMMVMCGPFLLANTFFNNDLNLLYIHIDCIIPKPLTTYLIAYGLLIVDTVTQDLRCFRKSHIKTVHLLVVHAHRADWILNEMEHLDALLKDLVGDLPEKDVWKKYGDNEEIMCPGINNIPR</sequence>
<organism evidence="1 2">
    <name type="scientific">Boletus edulis BED1</name>
    <dbReference type="NCBI Taxonomy" id="1328754"/>
    <lineage>
        <taxon>Eukaryota</taxon>
        <taxon>Fungi</taxon>
        <taxon>Dikarya</taxon>
        <taxon>Basidiomycota</taxon>
        <taxon>Agaricomycotina</taxon>
        <taxon>Agaricomycetes</taxon>
        <taxon>Agaricomycetidae</taxon>
        <taxon>Boletales</taxon>
        <taxon>Boletineae</taxon>
        <taxon>Boletaceae</taxon>
        <taxon>Boletoideae</taxon>
        <taxon>Boletus</taxon>
    </lineage>
</organism>
<keyword evidence="2" id="KW-1185">Reference proteome</keyword>
<comment type="caution">
    <text evidence="1">The sequence shown here is derived from an EMBL/GenBank/DDBJ whole genome shotgun (WGS) entry which is preliminary data.</text>
</comment>
<dbReference type="AlphaFoldDB" id="A0AAD4BZ30"/>
<reference evidence="1" key="2">
    <citation type="journal article" date="2020" name="Nat. Commun.">
        <title>Large-scale genome sequencing of mycorrhizal fungi provides insights into the early evolution of symbiotic traits.</title>
        <authorList>
            <person name="Miyauchi S."/>
            <person name="Kiss E."/>
            <person name="Kuo A."/>
            <person name="Drula E."/>
            <person name="Kohler A."/>
            <person name="Sanchez-Garcia M."/>
            <person name="Morin E."/>
            <person name="Andreopoulos B."/>
            <person name="Barry K.W."/>
            <person name="Bonito G."/>
            <person name="Buee M."/>
            <person name="Carver A."/>
            <person name="Chen C."/>
            <person name="Cichocki N."/>
            <person name="Clum A."/>
            <person name="Culley D."/>
            <person name="Crous P.W."/>
            <person name="Fauchery L."/>
            <person name="Girlanda M."/>
            <person name="Hayes R.D."/>
            <person name="Keri Z."/>
            <person name="LaButti K."/>
            <person name="Lipzen A."/>
            <person name="Lombard V."/>
            <person name="Magnuson J."/>
            <person name="Maillard F."/>
            <person name="Murat C."/>
            <person name="Nolan M."/>
            <person name="Ohm R.A."/>
            <person name="Pangilinan J."/>
            <person name="Pereira M.F."/>
            <person name="Perotto S."/>
            <person name="Peter M."/>
            <person name="Pfister S."/>
            <person name="Riley R."/>
            <person name="Sitrit Y."/>
            <person name="Stielow J.B."/>
            <person name="Szollosi G."/>
            <person name="Zifcakova L."/>
            <person name="Stursova M."/>
            <person name="Spatafora J.W."/>
            <person name="Tedersoo L."/>
            <person name="Vaario L.M."/>
            <person name="Yamada A."/>
            <person name="Yan M."/>
            <person name="Wang P."/>
            <person name="Xu J."/>
            <person name="Bruns T."/>
            <person name="Baldrian P."/>
            <person name="Vilgalys R."/>
            <person name="Dunand C."/>
            <person name="Henrissat B."/>
            <person name="Grigoriev I.V."/>
            <person name="Hibbett D."/>
            <person name="Nagy L.G."/>
            <person name="Martin F.M."/>
        </authorList>
    </citation>
    <scope>NUCLEOTIDE SEQUENCE</scope>
    <source>
        <strain evidence="1">BED1</strain>
    </source>
</reference>
<dbReference type="EMBL" id="WHUW01000007">
    <property type="protein sequence ID" value="KAF8443726.1"/>
    <property type="molecule type" value="Genomic_DNA"/>
</dbReference>
<protein>
    <submittedName>
        <fullName evidence="1">Uncharacterized protein</fullName>
    </submittedName>
</protein>
<gene>
    <name evidence="1" type="ORF">L210DRAFT_3502503</name>
</gene>